<evidence type="ECO:0000313" key="1">
    <source>
        <dbReference type="EMBL" id="BBO24690.1"/>
    </source>
</evidence>
<accession>A0A809RB53</accession>
<name>A0A809RB53_9BACT</name>
<dbReference type="EMBL" id="AP021858">
    <property type="protein sequence ID" value="BBO24690.1"/>
    <property type="molecule type" value="Genomic_DNA"/>
</dbReference>
<proteinExistence type="predicted"/>
<sequence>MIESIRRLIQPKRPYLAHVEYWVYLPETKLPPQDILLGRLLRSSPFRVGEEPAVGPQEALLFSDIRLHTALCLRSKNPHLFRPDLFSDHVEPNEDSLRSLSSAQAIAKLRFVSEEPLQDRRHLRFLPHLAEAVAYYGKAETLFDVQAERLAGLESFRAQLDCDPEAEGHGFHARSAWCQEETGGRAVTRGLRKVGLPEIETPLCDREVRSVLTNLLDAAIEQVWSYESLPDELEVSHFGDEYLLKLAHGKSTSTCRVLRKDPV</sequence>
<protein>
    <submittedName>
        <fullName evidence="1">Uncharacterized protein</fullName>
    </submittedName>
</protein>
<evidence type="ECO:0000313" key="2">
    <source>
        <dbReference type="Proteomes" id="UP000662873"/>
    </source>
</evidence>
<dbReference type="KEGG" id="npy:NPRO_22850"/>
<organism evidence="1 2">
    <name type="scientific">Candidatus Nitrosymbiomonas proteolyticus</name>
    <dbReference type="NCBI Taxonomy" id="2608984"/>
    <lineage>
        <taxon>Bacteria</taxon>
        <taxon>Bacillati</taxon>
        <taxon>Armatimonadota</taxon>
        <taxon>Armatimonadota incertae sedis</taxon>
        <taxon>Candidatus Nitrosymbiomonas</taxon>
    </lineage>
</organism>
<gene>
    <name evidence="1" type="ORF">NPRO_22850</name>
</gene>
<dbReference type="AlphaFoldDB" id="A0A809RB53"/>
<dbReference type="Proteomes" id="UP000662873">
    <property type="component" value="Chromosome"/>
</dbReference>
<reference evidence="1" key="1">
    <citation type="journal article" name="DNA Res.">
        <title>The physiological potential of anammox bacteria as revealed by their core genome structure.</title>
        <authorList>
            <person name="Okubo T."/>
            <person name="Toyoda A."/>
            <person name="Fukuhara K."/>
            <person name="Uchiyama I."/>
            <person name="Harigaya Y."/>
            <person name="Kuroiwa M."/>
            <person name="Suzuki T."/>
            <person name="Murakami Y."/>
            <person name="Suwa Y."/>
            <person name="Takami H."/>
        </authorList>
    </citation>
    <scope>NUCLEOTIDE SEQUENCE</scope>
    <source>
        <strain evidence="1">317325-2</strain>
    </source>
</reference>